<evidence type="ECO:0000313" key="2">
    <source>
        <dbReference type="EMBL" id="EYD72890.1"/>
    </source>
</evidence>
<dbReference type="PATRIC" id="fig|442562.3.peg.4691"/>
<dbReference type="AlphaFoldDB" id="A0A017HEZ6"/>
<dbReference type="Gene3D" id="3.30.1050.10">
    <property type="entry name" value="SCP2 sterol-binding domain"/>
    <property type="match status" value="1"/>
</dbReference>
<accession>A0A017HEZ6</accession>
<dbReference type="Proteomes" id="UP000019666">
    <property type="component" value="Unassembled WGS sequence"/>
</dbReference>
<feature type="domain" description="SCP2" evidence="1">
    <location>
        <begin position="47"/>
        <end position="143"/>
    </location>
</feature>
<evidence type="ECO:0000259" key="1">
    <source>
        <dbReference type="Pfam" id="PF02036"/>
    </source>
</evidence>
<proteinExistence type="predicted"/>
<evidence type="ECO:0000313" key="3">
    <source>
        <dbReference type="Proteomes" id="UP000019666"/>
    </source>
</evidence>
<dbReference type="EMBL" id="AOSK01000132">
    <property type="protein sequence ID" value="EYD72890.1"/>
    <property type="molecule type" value="Genomic_DNA"/>
</dbReference>
<keyword evidence="3" id="KW-1185">Reference proteome</keyword>
<gene>
    <name evidence="2" type="ORF">Rumeso_04766</name>
</gene>
<dbReference type="Pfam" id="PF02036">
    <property type="entry name" value="SCP2"/>
    <property type="match status" value="1"/>
</dbReference>
<dbReference type="SUPFAM" id="SSF55718">
    <property type="entry name" value="SCP-like"/>
    <property type="match status" value="1"/>
</dbReference>
<sequence length="188" mass="20065">MAPELTEMDMPSSDLPRLPRGLSLLAGTLPLMPVSLALTRLTRDLSARHPGIRARLGSFADRRFLLDLEDLPVVLLLEPGGDRPRVRACRRGREPGHDARIRGPVSAFLGMLHGRLDGDALFFSRDLVVEGDTEAVLALRNAIDDAEIDLSEEAGHLTGLAAPAVRGALGLAERLTGVALSRGLEAGA</sequence>
<dbReference type="InterPro" id="IPR036527">
    <property type="entry name" value="SCP2_sterol-bd_dom_sf"/>
</dbReference>
<reference evidence="2 3" key="1">
    <citation type="submission" date="2013-02" db="EMBL/GenBank/DDBJ databases">
        <authorList>
            <person name="Fiebig A."/>
            <person name="Goeker M."/>
            <person name="Klenk H.-P.P."/>
        </authorList>
    </citation>
    <scope>NUCLEOTIDE SEQUENCE [LARGE SCALE GENOMIC DNA]</scope>
    <source>
        <strain evidence="2 3">DSM 19309</strain>
    </source>
</reference>
<dbReference type="InterPro" id="IPR003033">
    <property type="entry name" value="SCP2_sterol-bd_dom"/>
</dbReference>
<comment type="caution">
    <text evidence="2">The sequence shown here is derived from an EMBL/GenBank/DDBJ whole genome shotgun (WGS) entry which is preliminary data.</text>
</comment>
<dbReference type="HOGENOM" id="CLU_108882_1_0_5"/>
<protein>
    <recommendedName>
        <fullName evidence="1">SCP2 domain-containing protein</fullName>
    </recommendedName>
</protein>
<name>A0A017HEZ6_9RHOB</name>
<organism evidence="2 3">
    <name type="scientific">Rubellimicrobium mesophilum DSM 19309</name>
    <dbReference type="NCBI Taxonomy" id="442562"/>
    <lineage>
        <taxon>Bacteria</taxon>
        <taxon>Pseudomonadati</taxon>
        <taxon>Pseudomonadota</taxon>
        <taxon>Alphaproteobacteria</taxon>
        <taxon>Rhodobacterales</taxon>
        <taxon>Roseobacteraceae</taxon>
        <taxon>Rubellimicrobium</taxon>
    </lineage>
</organism>
<dbReference type="STRING" id="442562.Rumeso_04766"/>